<dbReference type="Gene3D" id="3.30.460.10">
    <property type="entry name" value="Beta Polymerase, domain 2"/>
    <property type="match status" value="1"/>
</dbReference>
<dbReference type="SUPFAM" id="SSF81631">
    <property type="entry name" value="PAP/OAS1 substrate-binding domain"/>
    <property type="match status" value="1"/>
</dbReference>
<evidence type="ECO:0000313" key="2">
    <source>
        <dbReference type="Proteomes" id="UP000650466"/>
    </source>
</evidence>
<dbReference type="AlphaFoldDB" id="A0A926KUC4"/>
<proteinExistence type="predicted"/>
<gene>
    <name evidence="1" type="ORF">ICC18_26800</name>
</gene>
<reference evidence="1" key="1">
    <citation type="submission" date="2020-09" db="EMBL/GenBank/DDBJ databases">
        <title>Draft Genome Sequence of Paenibacillus sp. WST5.</title>
        <authorList>
            <person name="Bao Z."/>
        </authorList>
    </citation>
    <scope>NUCLEOTIDE SEQUENCE</scope>
    <source>
        <strain evidence="1">WST5</strain>
    </source>
</reference>
<dbReference type="InterPro" id="IPR043519">
    <property type="entry name" value="NT_sf"/>
</dbReference>
<name>A0A926KUC4_9BACL</name>
<dbReference type="Gene3D" id="1.20.120.330">
    <property type="entry name" value="Nucleotidyltransferases domain 2"/>
    <property type="match status" value="1"/>
</dbReference>
<dbReference type="InterPro" id="IPR007530">
    <property type="entry name" value="Aminoglycoside_adenylylTfrase"/>
</dbReference>
<keyword evidence="2" id="KW-1185">Reference proteome</keyword>
<evidence type="ECO:0000313" key="1">
    <source>
        <dbReference type="EMBL" id="MBD0383692.1"/>
    </source>
</evidence>
<dbReference type="Proteomes" id="UP000650466">
    <property type="component" value="Unassembled WGS sequence"/>
</dbReference>
<dbReference type="Pfam" id="PF04439">
    <property type="entry name" value="Adenyl_transf"/>
    <property type="match status" value="1"/>
</dbReference>
<organism evidence="1 2">
    <name type="scientific">Paenibacillus sedimenti</name>
    <dbReference type="NCBI Taxonomy" id="2770274"/>
    <lineage>
        <taxon>Bacteria</taxon>
        <taxon>Bacillati</taxon>
        <taxon>Bacillota</taxon>
        <taxon>Bacilli</taxon>
        <taxon>Bacillales</taxon>
        <taxon>Paenibacillaceae</taxon>
        <taxon>Paenibacillus</taxon>
    </lineage>
</organism>
<sequence>MRSEQEMLSLIVDYAKENDRVRAVIMNGSRLNSNAPRDCFQDYDIVYVVTDVNIFVSDRDWIKRFGEPMIMQTPEENGHPPRESYEFFNYLMQFTDGNRIDLNLYSLEAFNQVDKDSLSLLLLDKDGQIEPFPPPSDSDYITRRPSPKQFADCCNEFWWVCPYIAKGLWRGEVLYAKHMFDGPVRDMLIQMLRWHIGVRSGFTLDSGKYGKYFEKQLTPQQWGQLMRTYSDADYEHMWQALFVMADLFRQTAVEVAAHLGYEYLHDDDRRVTAHLEHVRNLPQDAEQMYP</sequence>
<dbReference type="SUPFAM" id="SSF81301">
    <property type="entry name" value="Nucleotidyltransferase"/>
    <property type="match status" value="1"/>
</dbReference>
<dbReference type="EMBL" id="JACVVD010000012">
    <property type="protein sequence ID" value="MBD0383692.1"/>
    <property type="molecule type" value="Genomic_DNA"/>
</dbReference>
<accession>A0A926KUC4</accession>
<protein>
    <submittedName>
        <fullName evidence="1">Aminoglycoside 6-adenylyltransferase</fullName>
    </submittedName>
</protein>
<comment type="caution">
    <text evidence="1">The sequence shown here is derived from an EMBL/GenBank/DDBJ whole genome shotgun (WGS) entry which is preliminary data.</text>
</comment>
<dbReference type="RefSeq" id="WP_188177473.1">
    <property type="nucleotide sequence ID" value="NZ_JACVVD010000012.1"/>
</dbReference>
<dbReference type="PIRSF" id="PIRSF000812">
    <property type="entry name" value="AAD"/>
    <property type="match status" value="1"/>
</dbReference>